<keyword evidence="7" id="KW-0067">ATP-binding</keyword>
<dbReference type="InterPro" id="IPR027351">
    <property type="entry name" value="(+)RNA_virus_helicase_core_dom"/>
</dbReference>
<accession>A0A7U3VD74</accession>
<evidence type="ECO:0000256" key="2">
    <source>
        <dbReference type="ARBA" id="ARBA00010328"/>
    </source>
</evidence>
<sequence length="1090" mass="121849">MTTRIRDWGSTRRDDDPQRLASQHQATVEVIDEAVEGVLKNFSVDDSTAETMRRLLAADVNSGVAHMYFNGVASSALQRSHVASGRRQLVVPYVLNDKESAELSKYAVDFNLVFRARDVHDHPMAAACRVVDRTLVESRVPPGTRVSDVGGAIIPHLRSEKLGRAVHVCAPLMDRKDPARKVQERMRILRMNQERGISQGQKAAIAAYLDKRPEAVCDLRAQDCSRPADVITSVHVYDIPMEDWPIIMEKKGARLVEGCMLHSTRLFHEIAGEFPVAGARYEIDRERMVFRMGFRGSPSWWYEHNLVDYLKYGVDQVLVGKRGVYSYKIVERRADTIFFRILRVDSATLPEKAHYRLPGVEVVKVRGFGVESRRSSQMKTMQRRTFTWPRPLWEDMVSHAVLLFEKGTLTHDRMYNYYRTIAPRQTINAVLVAGGYEVSIEELLPLIVNSSLVAAGVCNRMRTEVNQMVQGELVRRGRADEWTVYKALAAMGNAVSAAFGVLCFPLVALGRLIERGARAMLQMQIVEWEPQVSLAEVNAKLILSNSERAVSRLGDVVLDDGWLEDHLHRAAPEDPLRAAVDNPQLAKRLLARIGSVVPRQMRLALETSASEVPDEQSEPTLVPSVAGGHVTQTVKEVGARTVSKRDAILEAITEAELEQGKVTAFCDKAMGSLLAAGNPSVSVLRNRAEEFKNPDLWFVEAGLLTRSLVGIRPEDFHHAAIFVPRADEVTGSKIRPVYQEEFKGMSCGEYVEREYLRIADSSYTGWAFVCDALEVYNGPEIVASLKAALDLEPHFSVTLRQGPPGCGKTTSVVQTAGVADVVMSPARQSCKDTKRKILQLKPQIASVMDNRVRTLDSYLVNYGIQKRVKAIRADRLLADEVFMARAGKWYAAALLLGASEIVAFGDENQIPHVPRVETPKQHVVLNPDVKVEEWLTYRCPGSAVAAWGGVFGDKVRSATGKAGKMMHVVSSAGMKIPDGCVMMGMYQADKKILRSMYPQADVKIMTVHESQGNTYPCVWLHRFDNRRRTDNFSLYDKEAYALVAMSRHTDEFVYVAQDVDDLVIRWLREGIKLRRIHQALDVGTAGEPFI</sequence>
<dbReference type="EMBL" id="MT062434">
    <property type="protein sequence ID" value="QOE55592.1"/>
    <property type="molecule type" value="Genomic_RNA"/>
</dbReference>
<keyword evidence="8" id="KW-1038">Host endoplasmic reticulum</keyword>
<dbReference type="GO" id="GO:0005524">
    <property type="term" value="F:ATP binding"/>
    <property type="evidence" value="ECO:0007669"/>
    <property type="project" value="UniProtKB-KW"/>
</dbReference>
<protein>
    <recommendedName>
        <fullName evidence="3">Replication protein 1a</fullName>
    </recommendedName>
</protein>
<feature type="compositionally biased region" description="Basic and acidic residues" evidence="9">
    <location>
        <begin position="1"/>
        <end position="18"/>
    </location>
</feature>
<evidence type="ECO:0000313" key="12">
    <source>
        <dbReference type="EMBL" id="QOE55592.1"/>
    </source>
</evidence>
<dbReference type="InterPro" id="IPR002588">
    <property type="entry name" value="Alphavirus-like_MT_dom"/>
</dbReference>
<organism evidence="12">
    <name type="scientific">Macrophomina phaseolina ilar-like virus</name>
    <dbReference type="NCBI Taxonomy" id="2741660"/>
    <lineage>
        <taxon>Viruses</taxon>
        <taxon>Riboviria</taxon>
        <taxon>Orthornavirae</taxon>
        <taxon>Kitrinoviricota</taxon>
        <taxon>Alsuviricetes</taxon>
        <taxon>Martellivirales</taxon>
        <taxon>Bromoviridae</taxon>
        <taxon>Ilarvirus</taxon>
    </lineage>
</organism>
<reference evidence="12" key="1">
    <citation type="journal article" date="2020" name="Virus Evol.">
        <title>Divergent RNA viruses in Macrophomina phaseolina exhibit potential as virocontrol agents.</title>
        <authorList>
            <person name="Wang J."/>
            <person name="Ni Y."/>
            <person name="Liu X."/>
            <person name="Zhao H."/>
            <person name="Xiao Y."/>
            <person name="Xiao X."/>
            <person name="Li S."/>
            <person name="Liu H."/>
        </authorList>
    </citation>
    <scope>NUCLEOTIDE SEQUENCE</scope>
    <source>
        <strain evidence="12">2012-051</strain>
    </source>
</reference>
<feature type="domain" description="Alphavirus-like MT" evidence="11">
    <location>
        <begin position="113"/>
        <end position="313"/>
    </location>
</feature>
<comment type="subcellular location">
    <subcellularLocation>
        <location evidence="1">Host endoplasmic reticulum membrane</location>
        <topology evidence="1">Peripheral membrane protein</topology>
    </subcellularLocation>
</comment>
<evidence type="ECO:0000259" key="10">
    <source>
        <dbReference type="PROSITE" id="PS51657"/>
    </source>
</evidence>
<dbReference type="PROSITE" id="PS51743">
    <property type="entry name" value="ALPHAVIRUS_MT"/>
    <property type="match status" value="1"/>
</dbReference>
<evidence type="ECO:0000256" key="3">
    <source>
        <dbReference type="ARBA" id="ARBA00020856"/>
    </source>
</evidence>
<dbReference type="SUPFAM" id="SSF52540">
    <property type="entry name" value="P-loop containing nucleoside triphosphate hydrolases"/>
    <property type="match status" value="1"/>
</dbReference>
<dbReference type="GO" id="GO:0044167">
    <property type="term" value="C:host cell endoplasmic reticulum membrane"/>
    <property type="evidence" value="ECO:0007669"/>
    <property type="project" value="UniProtKB-SubCell"/>
</dbReference>
<dbReference type="Pfam" id="PF01443">
    <property type="entry name" value="Viral_helicase1"/>
    <property type="match status" value="1"/>
</dbReference>
<dbReference type="GO" id="GO:0008174">
    <property type="term" value="F:mRNA methyltransferase activity"/>
    <property type="evidence" value="ECO:0007669"/>
    <property type="project" value="UniProtKB-UniRule"/>
</dbReference>
<dbReference type="InterPro" id="IPR027417">
    <property type="entry name" value="P-loop_NTPase"/>
</dbReference>
<proteinExistence type="inferred from homology"/>
<keyword evidence="6" id="KW-0378">Hydrolase</keyword>
<dbReference type="GO" id="GO:0006396">
    <property type="term" value="P:RNA processing"/>
    <property type="evidence" value="ECO:0007669"/>
    <property type="project" value="InterPro"/>
</dbReference>
<feature type="domain" description="(+)RNA virus helicase C-terminal" evidence="10">
    <location>
        <begin position="777"/>
        <end position="1088"/>
    </location>
</feature>
<dbReference type="GO" id="GO:0003723">
    <property type="term" value="F:RNA binding"/>
    <property type="evidence" value="ECO:0007669"/>
    <property type="project" value="InterPro"/>
</dbReference>
<evidence type="ECO:0000256" key="1">
    <source>
        <dbReference type="ARBA" id="ARBA00004291"/>
    </source>
</evidence>
<keyword evidence="4" id="KW-0808">Transferase</keyword>
<evidence type="ECO:0000256" key="4">
    <source>
        <dbReference type="ARBA" id="ARBA00022679"/>
    </source>
</evidence>
<evidence type="ECO:0000256" key="9">
    <source>
        <dbReference type="SAM" id="MobiDB-lite"/>
    </source>
</evidence>
<keyword evidence="5" id="KW-0547">Nucleotide-binding</keyword>
<evidence type="ECO:0000256" key="8">
    <source>
        <dbReference type="ARBA" id="ARBA00023184"/>
    </source>
</evidence>
<comment type="similarity">
    <text evidence="2">Belongs to the bromoviridae replication protein 1a family.</text>
</comment>
<reference evidence="12" key="2">
    <citation type="submission" date="2020-02" db="EMBL/GenBank/DDBJ databases">
        <authorList>
            <person name="Liu J."/>
            <person name="Liu H."/>
        </authorList>
    </citation>
    <scope>NUCLEOTIDE SEQUENCE</scope>
    <source>
        <strain evidence="12">2012-051</strain>
    </source>
</reference>
<dbReference type="PROSITE" id="PS51657">
    <property type="entry name" value="PSRV_HELICASE"/>
    <property type="match status" value="1"/>
</dbReference>
<evidence type="ECO:0000256" key="7">
    <source>
        <dbReference type="ARBA" id="ARBA00022840"/>
    </source>
</evidence>
<dbReference type="GO" id="GO:0016787">
    <property type="term" value="F:hydrolase activity"/>
    <property type="evidence" value="ECO:0007669"/>
    <property type="project" value="UniProtKB-KW"/>
</dbReference>
<evidence type="ECO:0000259" key="11">
    <source>
        <dbReference type="PROSITE" id="PS51743"/>
    </source>
</evidence>
<dbReference type="Pfam" id="PF01660">
    <property type="entry name" value="Vmethyltransf"/>
    <property type="match status" value="1"/>
</dbReference>
<evidence type="ECO:0000256" key="6">
    <source>
        <dbReference type="ARBA" id="ARBA00022801"/>
    </source>
</evidence>
<dbReference type="GO" id="GO:0016556">
    <property type="term" value="P:mRNA modification"/>
    <property type="evidence" value="ECO:0007669"/>
    <property type="project" value="InterPro"/>
</dbReference>
<dbReference type="Gene3D" id="3.40.50.300">
    <property type="entry name" value="P-loop containing nucleotide triphosphate hydrolases"/>
    <property type="match status" value="2"/>
</dbReference>
<name>A0A7U3VD74_9BROM</name>
<evidence type="ECO:0000256" key="5">
    <source>
        <dbReference type="ARBA" id="ARBA00022741"/>
    </source>
</evidence>
<feature type="region of interest" description="Disordered" evidence="9">
    <location>
        <begin position="1"/>
        <end position="21"/>
    </location>
</feature>